<dbReference type="AlphaFoldDB" id="A0A4Q0T1J7"/>
<dbReference type="SMART" id="SM00530">
    <property type="entry name" value="HTH_XRE"/>
    <property type="match status" value="1"/>
</dbReference>
<protein>
    <recommendedName>
        <fullName evidence="1">HTH cro/C1-type domain-containing protein</fullName>
    </recommendedName>
</protein>
<dbReference type="InterPro" id="IPR001387">
    <property type="entry name" value="Cro/C1-type_HTH"/>
</dbReference>
<proteinExistence type="predicted"/>
<organism evidence="2 3">
    <name type="scientific">Granulicella sibirica</name>
    <dbReference type="NCBI Taxonomy" id="2479048"/>
    <lineage>
        <taxon>Bacteria</taxon>
        <taxon>Pseudomonadati</taxon>
        <taxon>Acidobacteriota</taxon>
        <taxon>Terriglobia</taxon>
        <taxon>Terriglobales</taxon>
        <taxon>Acidobacteriaceae</taxon>
        <taxon>Granulicella</taxon>
    </lineage>
</organism>
<accession>A0A4Q0T1J7</accession>
<dbReference type="Pfam" id="PF13560">
    <property type="entry name" value="HTH_31"/>
    <property type="match status" value="1"/>
</dbReference>
<dbReference type="EMBL" id="RDSM01000003">
    <property type="protein sequence ID" value="RXH55411.1"/>
    <property type="molecule type" value="Genomic_DNA"/>
</dbReference>
<evidence type="ECO:0000259" key="1">
    <source>
        <dbReference type="PROSITE" id="PS50943"/>
    </source>
</evidence>
<feature type="domain" description="HTH cro/C1-type" evidence="1">
    <location>
        <begin position="9"/>
        <end position="63"/>
    </location>
</feature>
<reference evidence="2 3" key="1">
    <citation type="submission" date="2018-11" db="EMBL/GenBank/DDBJ databases">
        <authorList>
            <person name="Mardanov A.V."/>
            <person name="Ravin N.V."/>
            <person name="Dedysh S.N."/>
        </authorList>
    </citation>
    <scope>NUCLEOTIDE SEQUENCE [LARGE SCALE GENOMIC DNA]</scope>
    <source>
        <strain evidence="2 3">AF10</strain>
    </source>
</reference>
<dbReference type="OrthoDB" id="9803379at2"/>
<dbReference type="Gene3D" id="1.10.260.40">
    <property type="entry name" value="lambda repressor-like DNA-binding domains"/>
    <property type="match status" value="1"/>
</dbReference>
<dbReference type="InterPro" id="IPR010982">
    <property type="entry name" value="Lambda_DNA-bd_dom_sf"/>
</dbReference>
<reference evidence="3" key="2">
    <citation type="submission" date="2019-02" db="EMBL/GenBank/DDBJ databases">
        <title>Granulicella sibirica sp. nov., a psychrotolerant acidobacterium isolated from an organic soil layer in forested tundra, West Siberia.</title>
        <authorList>
            <person name="Oshkin I.Y."/>
            <person name="Kulichevskaya I.S."/>
            <person name="Rijpstra W.I.C."/>
            <person name="Sinninghe Damste J.S."/>
            <person name="Rakitin A.L."/>
            <person name="Ravin N.V."/>
            <person name="Dedysh S.N."/>
        </authorList>
    </citation>
    <scope>NUCLEOTIDE SEQUENCE [LARGE SCALE GENOMIC DNA]</scope>
    <source>
        <strain evidence="3">AF10</strain>
    </source>
</reference>
<comment type="caution">
    <text evidence="2">The sequence shown here is derived from an EMBL/GenBank/DDBJ whole genome shotgun (WGS) entry which is preliminary data.</text>
</comment>
<sequence length="66" mass="7717">MYDDVLRRLINAREEIGLGQREVSEHLGMSHSFLSKCETGDRRVDLMELIQLAKLYKKPIQFFFGS</sequence>
<evidence type="ECO:0000313" key="3">
    <source>
        <dbReference type="Proteomes" id="UP000289437"/>
    </source>
</evidence>
<keyword evidence="3" id="KW-1185">Reference proteome</keyword>
<dbReference type="Proteomes" id="UP000289437">
    <property type="component" value="Unassembled WGS sequence"/>
</dbReference>
<dbReference type="PROSITE" id="PS50943">
    <property type="entry name" value="HTH_CROC1"/>
    <property type="match status" value="1"/>
</dbReference>
<evidence type="ECO:0000313" key="2">
    <source>
        <dbReference type="EMBL" id="RXH55411.1"/>
    </source>
</evidence>
<dbReference type="GO" id="GO:0003677">
    <property type="term" value="F:DNA binding"/>
    <property type="evidence" value="ECO:0007669"/>
    <property type="project" value="InterPro"/>
</dbReference>
<gene>
    <name evidence="2" type="ORF">GRAN_4515</name>
</gene>
<dbReference type="SUPFAM" id="SSF47413">
    <property type="entry name" value="lambda repressor-like DNA-binding domains"/>
    <property type="match status" value="1"/>
</dbReference>
<dbReference type="CDD" id="cd00093">
    <property type="entry name" value="HTH_XRE"/>
    <property type="match status" value="1"/>
</dbReference>
<name>A0A4Q0T1J7_9BACT</name>